<dbReference type="NCBIfam" id="TIGR02436">
    <property type="entry name" value="four helix bundle protein"/>
    <property type="match status" value="1"/>
</dbReference>
<accession>A0A7C4Y4E2</accession>
<evidence type="ECO:0000313" key="1">
    <source>
        <dbReference type="EMBL" id="HGW91341.1"/>
    </source>
</evidence>
<gene>
    <name evidence="1" type="ORF">ENV67_02215</name>
</gene>
<organism evidence="1">
    <name type="scientific">candidate division WOR-3 bacterium</name>
    <dbReference type="NCBI Taxonomy" id="2052148"/>
    <lineage>
        <taxon>Bacteria</taxon>
        <taxon>Bacteria division WOR-3</taxon>
    </lineage>
</organism>
<proteinExistence type="predicted"/>
<dbReference type="AlphaFoldDB" id="A0A7C4Y4E2"/>
<dbReference type="EMBL" id="DTHG01000028">
    <property type="protein sequence ID" value="HGW91341.1"/>
    <property type="molecule type" value="Genomic_DNA"/>
</dbReference>
<dbReference type="SUPFAM" id="SSF158446">
    <property type="entry name" value="IVS-encoded protein-like"/>
    <property type="match status" value="1"/>
</dbReference>
<dbReference type="PANTHER" id="PTHR38471">
    <property type="entry name" value="FOUR HELIX BUNDLE PROTEIN"/>
    <property type="match status" value="1"/>
</dbReference>
<dbReference type="InterPro" id="IPR012657">
    <property type="entry name" value="23S_rRNA-intervening_sequence"/>
</dbReference>
<dbReference type="PANTHER" id="PTHR38471:SF2">
    <property type="entry name" value="FOUR HELIX BUNDLE PROTEIN"/>
    <property type="match status" value="1"/>
</dbReference>
<reference evidence="1" key="1">
    <citation type="journal article" date="2020" name="mSystems">
        <title>Genome- and Community-Level Interaction Insights into Carbon Utilization and Element Cycling Functions of Hydrothermarchaeota in Hydrothermal Sediment.</title>
        <authorList>
            <person name="Zhou Z."/>
            <person name="Liu Y."/>
            <person name="Xu W."/>
            <person name="Pan J."/>
            <person name="Luo Z.H."/>
            <person name="Li M."/>
        </authorList>
    </citation>
    <scope>NUCLEOTIDE SEQUENCE [LARGE SCALE GENOMIC DNA]</scope>
    <source>
        <strain evidence="1">SpSt-780</strain>
    </source>
</reference>
<protein>
    <submittedName>
        <fullName evidence="1">Four helix bundle protein</fullName>
    </submittedName>
</protein>
<dbReference type="CDD" id="cd16377">
    <property type="entry name" value="23S_rRNA_IVP_like"/>
    <property type="match status" value="1"/>
</dbReference>
<comment type="caution">
    <text evidence="1">The sequence shown here is derived from an EMBL/GenBank/DDBJ whole genome shotgun (WGS) entry which is preliminary data.</text>
</comment>
<dbReference type="Gene3D" id="1.20.1440.60">
    <property type="entry name" value="23S rRNA-intervening sequence"/>
    <property type="match status" value="1"/>
</dbReference>
<dbReference type="InterPro" id="IPR036583">
    <property type="entry name" value="23S_rRNA_IVS_sf"/>
</dbReference>
<dbReference type="Pfam" id="PF05635">
    <property type="entry name" value="23S_rRNA_IVP"/>
    <property type="match status" value="1"/>
</dbReference>
<sequence length="116" mass="13299">MKPHKKLDIWGKSIRFVTLLYKKLQKFPNEEQFGLSMQLKRAAISIPSNIAEGAARKSKKDYVHYLYIARGSISEVDAQLEIARELGFLNDEDYKELQGILDELSKMLNGLINSLK</sequence>
<name>A0A7C4Y4E2_UNCW3</name>